<evidence type="ECO:0000259" key="16">
    <source>
        <dbReference type="Pfam" id="PF02563"/>
    </source>
</evidence>
<evidence type="ECO:0000256" key="11">
    <source>
        <dbReference type="ARBA" id="ARBA00023136"/>
    </source>
</evidence>
<evidence type="ECO:0000256" key="10">
    <source>
        <dbReference type="ARBA" id="ARBA00023114"/>
    </source>
</evidence>
<keyword evidence="6" id="KW-0812">Transmembrane</keyword>
<feature type="domain" description="SLBB" evidence="17">
    <location>
        <begin position="106"/>
        <end position="187"/>
    </location>
</feature>
<dbReference type="InterPro" id="IPR054765">
    <property type="entry name" value="SLBB_dom"/>
</dbReference>
<dbReference type="GO" id="GO:0009279">
    <property type="term" value="C:cell outer membrane"/>
    <property type="evidence" value="ECO:0007669"/>
    <property type="project" value="UniProtKB-SubCell"/>
</dbReference>
<dbReference type="PANTHER" id="PTHR33619:SF3">
    <property type="entry name" value="POLYSACCHARIDE EXPORT PROTEIN GFCE-RELATED"/>
    <property type="match status" value="1"/>
</dbReference>
<keyword evidence="5 18" id="KW-0762">Sugar transport</keyword>
<evidence type="ECO:0000256" key="4">
    <source>
        <dbReference type="ARBA" id="ARBA00022452"/>
    </source>
</evidence>
<evidence type="ECO:0000256" key="13">
    <source>
        <dbReference type="ARBA" id="ARBA00023237"/>
    </source>
</evidence>
<evidence type="ECO:0000259" key="17">
    <source>
        <dbReference type="Pfam" id="PF22461"/>
    </source>
</evidence>
<keyword evidence="12" id="KW-0564">Palmitate</keyword>
<dbReference type="GO" id="GO:0015288">
    <property type="term" value="F:porin activity"/>
    <property type="evidence" value="ECO:0007669"/>
    <property type="project" value="UniProtKB-KW"/>
</dbReference>
<dbReference type="Pfam" id="PF22461">
    <property type="entry name" value="SLBB_2"/>
    <property type="match status" value="1"/>
</dbReference>
<name>A0A194AI60_9BACT</name>
<gene>
    <name evidence="18" type="ORF">DPF_1634</name>
</gene>
<evidence type="ECO:0000256" key="3">
    <source>
        <dbReference type="ARBA" id="ARBA00022448"/>
    </source>
</evidence>
<dbReference type="GO" id="GO:0046930">
    <property type="term" value="C:pore complex"/>
    <property type="evidence" value="ECO:0007669"/>
    <property type="project" value="UniProtKB-KW"/>
</dbReference>
<evidence type="ECO:0000256" key="12">
    <source>
        <dbReference type="ARBA" id="ARBA00023139"/>
    </source>
</evidence>
<organism evidence="18 19">
    <name type="scientific">Desulfoplanes formicivorans</name>
    <dbReference type="NCBI Taxonomy" id="1592317"/>
    <lineage>
        <taxon>Bacteria</taxon>
        <taxon>Pseudomonadati</taxon>
        <taxon>Thermodesulfobacteriota</taxon>
        <taxon>Desulfovibrionia</taxon>
        <taxon>Desulfovibrionales</taxon>
        <taxon>Desulfoplanaceae</taxon>
        <taxon>Desulfoplanes</taxon>
    </lineage>
</organism>
<evidence type="ECO:0000256" key="7">
    <source>
        <dbReference type="ARBA" id="ARBA00022729"/>
    </source>
</evidence>
<keyword evidence="7 15" id="KW-0732">Signal</keyword>
<evidence type="ECO:0000256" key="2">
    <source>
        <dbReference type="ARBA" id="ARBA00009450"/>
    </source>
</evidence>
<evidence type="ECO:0000256" key="9">
    <source>
        <dbReference type="ARBA" id="ARBA00023065"/>
    </source>
</evidence>
<sequence>MFVLRPLLASLFICLFCLPVHGMAQTLPTFVLGPEDVLDISVWRDETLSRKVMIMPDGKFSFPLIGDIQASGHTVSEVRDMIQEKIKKFVPDAPVSVVMDEIKSPKVYIVGKVNKQGTFVMEGTPLSVVQLIALSGGLTPFAEGDDIHVLREVNGKQTAIPVDYEKIIQGKDLESNIVLKPGDTVVVP</sequence>
<evidence type="ECO:0000256" key="15">
    <source>
        <dbReference type="SAM" id="SignalP"/>
    </source>
</evidence>
<comment type="subcellular location">
    <subcellularLocation>
        <location evidence="1">Cell outer membrane</location>
        <topology evidence="1">Multi-pass membrane protein</topology>
    </subcellularLocation>
</comment>
<dbReference type="InterPro" id="IPR003715">
    <property type="entry name" value="Poly_export_N"/>
</dbReference>
<dbReference type="GO" id="GO:0006811">
    <property type="term" value="P:monoatomic ion transport"/>
    <property type="evidence" value="ECO:0007669"/>
    <property type="project" value="UniProtKB-KW"/>
</dbReference>
<proteinExistence type="inferred from homology"/>
<dbReference type="EMBL" id="BDFE01000016">
    <property type="protein sequence ID" value="GAU08915.1"/>
    <property type="molecule type" value="Genomic_DNA"/>
</dbReference>
<evidence type="ECO:0000256" key="1">
    <source>
        <dbReference type="ARBA" id="ARBA00004571"/>
    </source>
</evidence>
<dbReference type="Gene3D" id="3.10.560.10">
    <property type="entry name" value="Outer membrane lipoprotein wza domain like"/>
    <property type="match status" value="1"/>
</dbReference>
<keyword evidence="19" id="KW-1185">Reference proteome</keyword>
<keyword evidence="8" id="KW-0625">Polysaccharide transport</keyword>
<protein>
    <submittedName>
        <fullName evidence="18">Sugar transporter</fullName>
    </submittedName>
</protein>
<dbReference type="InterPro" id="IPR049712">
    <property type="entry name" value="Poly_export"/>
</dbReference>
<comment type="similarity">
    <text evidence="2">Belongs to the BexD/CtrA/VexA family.</text>
</comment>
<evidence type="ECO:0000313" key="19">
    <source>
        <dbReference type="Proteomes" id="UP000095200"/>
    </source>
</evidence>
<evidence type="ECO:0000313" key="18">
    <source>
        <dbReference type="EMBL" id="GAU08915.1"/>
    </source>
</evidence>
<reference evidence="19" key="1">
    <citation type="submission" date="2016-06" db="EMBL/GenBank/DDBJ databases">
        <title>Draft genome sequence of Desulfoplanes formicivorans strain Pf12B.</title>
        <authorList>
            <person name="Watanabe M."/>
            <person name="Kojima H."/>
            <person name="Fukui M."/>
        </authorList>
    </citation>
    <scope>NUCLEOTIDE SEQUENCE [LARGE SCALE GENOMIC DNA]</scope>
    <source>
        <strain evidence="19">Pf12B</strain>
    </source>
</reference>
<keyword evidence="3" id="KW-0813">Transport</keyword>
<dbReference type="Gene3D" id="3.30.1950.10">
    <property type="entry name" value="wza like domain"/>
    <property type="match status" value="1"/>
</dbReference>
<keyword evidence="4" id="KW-1134">Transmembrane beta strand</keyword>
<dbReference type="Pfam" id="PF02563">
    <property type="entry name" value="Poly_export"/>
    <property type="match status" value="1"/>
</dbReference>
<evidence type="ECO:0000256" key="14">
    <source>
        <dbReference type="ARBA" id="ARBA00023288"/>
    </source>
</evidence>
<dbReference type="GO" id="GO:0015159">
    <property type="term" value="F:polysaccharide transmembrane transporter activity"/>
    <property type="evidence" value="ECO:0007669"/>
    <property type="project" value="InterPro"/>
</dbReference>
<feature type="signal peptide" evidence="15">
    <location>
        <begin position="1"/>
        <end position="22"/>
    </location>
</feature>
<keyword evidence="10" id="KW-0626">Porin</keyword>
<feature type="chain" id="PRO_5008507593" evidence="15">
    <location>
        <begin position="23"/>
        <end position="188"/>
    </location>
</feature>
<dbReference type="RefSeq" id="WP_069858934.1">
    <property type="nucleotide sequence ID" value="NZ_BDFE01000016.1"/>
</dbReference>
<feature type="domain" description="Polysaccharide export protein N-terminal" evidence="16">
    <location>
        <begin position="27"/>
        <end position="99"/>
    </location>
</feature>
<dbReference type="AlphaFoldDB" id="A0A194AI60"/>
<dbReference type="PANTHER" id="PTHR33619">
    <property type="entry name" value="POLYSACCHARIDE EXPORT PROTEIN GFCE-RELATED"/>
    <property type="match status" value="1"/>
</dbReference>
<dbReference type="Proteomes" id="UP000095200">
    <property type="component" value="Unassembled WGS sequence"/>
</dbReference>
<keyword evidence="13" id="KW-0998">Cell outer membrane</keyword>
<evidence type="ECO:0000256" key="8">
    <source>
        <dbReference type="ARBA" id="ARBA00023047"/>
    </source>
</evidence>
<keyword evidence="11" id="KW-0472">Membrane</keyword>
<accession>A0A194AI60</accession>
<keyword evidence="9" id="KW-0406">Ion transport</keyword>
<evidence type="ECO:0000256" key="5">
    <source>
        <dbReference type="ARBA" id="ARBA00022597"/>
    </source>
</evidence>
<evidence type="ECO:0000256" key="6">
    <source>
        <dbReference type="ARBA" id="ARBA00022692"/>
    </source>
</evidence>
<dbReference type="STRING" id="1592317.DPF_1634"/>
<comment type="caution">
    <text evidence="18">The sequence shown here is derived from an EMBL/GenBank/DDBJ whole genome shotgun (WGS) entry which is preliminary data.</text>
</comment>
<keyword evidence="14" id="KW-0449">Lipoprotein</keyword>